<reference evidence="6 11" key="3">
    <citation type="submission" date="2023-06" db="EMBL/GenBank/DDBJ databases">
        <title>Acute promotion of culturable opportunistic pathogens and persistent increase of antibiotic resistance following antibiotic exposure in mouse gut microbiota.</title>
        <authorList>
            <person name="Li L."/>
            <person name="Wang B."/>
            <person name="Sun Y."/>
            <person name="Wang M."/>
            <person name="Xu H."/>
        </authorList>
    </citation>
    <scope>NUCLEOTIDE SEQUENCE [LARGE SCALE GENOMIC DNA]</scope>
    <source>
        <strain evidence="6 11">CRI2_2</strain>
    </source>
</reference>
<comment type="subcellular location">
    <subcellularLocation>
        <location evidence="1 4">Cytoplasm</location>
    </subcellularLocation>
</comment>
<dbReference type="PIRSF" id="PIRSF002736">
    <property type="entry name" value="Citrt_lyas_gamma"/>
    <property type="match status" value="1"/>
</dbReference>
<dbReference type="EMBL" id="JASUBT010000011">
    <property type="protein sequence ID" value="MDL4936917.1"/>
    <property type="molecule type" value="Genomic_DNA"/>
</dbReference>
<dbReference type="Pfam" id="PF06857">
    <property type="entry name" value="ACP"/>
    <property type="match status" value="1"/>
</dbReference>
<dbReference type="GO" id="GO:0016829">
    <property type="term" value="F:lyase activity"/>
    <property type="evidence" value="ECO:0007669"/>
    <property type="project" value="UniProtKB-KW"/>
</dbReference>
<evidence type="ECO:0000256" key="4">
    <source>
        <dbReference type="HAMAP-Rule" id="MF_00805"/>
    </source>
</evidence>
<dbReference type="HAMAP" id="MF_00805">
    <property type="entry name" value="CitD"/>
    <property type="match status" value="1"/>
</dbReference>
<dbReference type="EMBL" id="CP050485">
    <property type="protein sequence ID" value="QOG28172.1"/>
    <property type="molecule type" value="Genomic_DNA"/>
</dbReference>
<dbReference type="EMBL" id="WVTI01000008">
    <property type="protein sequence ID" value="MXS26450.1"/>
    <property type="molecule type" value="Genomic_DNA"/>
</dbReference>
<evidence type="ECO:0000256" key="3">
    <source>
        <dbReference type="ARBA" id="ARBA00022553"/>
    </source>
</evidence>
<keyword evidence="3 4" id="KW-0597">Phosphoprotein</keyword>
<dbReference type="AlphaFoldDB" id="A0A2A4DIU9"/>
<proteinExistence type="inferred from homology"/>
<evidence type="ECO:0000313" key="6">
    <source>
        <dbReference type="EMBL" id="MDL4936917.1"/>
    </source>
</evidence>
<keyword evidence="7" id="KW-0456">Lyase</keyword>
<name>A0A2A4DIU9_ENTGA</name>
<feature type="modified residue" description="O-(phosphoribosyl dephospho-coenzyme A)serine" evidence="4 5">
    <location>
        <position position="14"/>
    </location>
</feature>
<dbReference type="RefSeq" id="WP_003125761.1">
    <property type="nucleotide sequence ID" value="NZ_BTSN01000001.1"/>
</dbReference>
<sequence length="102" mass="11215">MEITQIAVAGTVESSDILITVEPTEADEIQISLESSVEKQFGQQIKKVIEETIKNLGIKSVRVAAVDKGALDCTIQARTITAIHRAAKKDAYDWKEIDSWNA</sequence>
<dbReference type="NCBIfam" id="NF009726">
    <property type="entry name" value="PRK13253.1"/>
    <property type="match status" value="1"/>
</dbReference>
<comment type="function">
    <text evidence="4">Covalent carrier of the coenzyme of citrate lyase.</text>
</comment>
<evidence type="ECO:0000313" key="9">
    <source>
        <dbReference type="Proteomes" id="UP000439965"/>
    </source>
</evidence>
<keyword evidence="2 4" id="KW-0963">Cytoplasm</keyword>
<organism evidence="7 9">
    <name type="scientific">Enterococcus gallinarum</name>
    <dbReference type="NCBI Taxonomy" id="1353"/>
    <lineage>
        <taxon>Bacteria</taxon>
        <taxon>Bacillati</taxon>
        <taxon>Bacillota</taxon>
        <taxon>Bacilli</taxon>
        <taxon>Lactobacillales</taxon>
        <taxon>Enterococcaceae</taxon>
        <taxon>Enterococcus</taxon>
    </lineage>
</organism>
<comment type="similarity">
    <text evidence="4">Belongs to the CitD family.</text>
</comment>
<protein>
    <recommendedName>
        <fullName evidence="4">Citrate lyase acyl carrier protein</fullName>
    </recommendedName>
    <alternativeName>
        <fullName evidence="4">Citrate lyase gamma chain</fullName>
    </alternativeName>
</protein>
<evidence type="ECO:0000256" key="1">
    <source>
        <dbReference type="ARBA" id="ARBA00004496"/>
    </source>
</evidence>
<comment type="subunit">
    <text evidence="4">Oligomer with a subunit composition of (alpha,beta,gamma)6.</text>
</comment>
<evidence type="ECO:0000256" key="2">
    <source>
        <dbReference type="ARBA" id="ARBA00022490"/>
    </source>
</evidence>
<evidence type="ECO:0000256" key="5">
    <source>
        <dbReference type="PIRSR" id="PIRSR002736-50"/>
    </source>
</evidence>
<evidence type="ECO:0000313" key="8">
    <source>
        <dbReference type="EMBL" id="QOG28172.1"/>
    </source>
</evidence>
<dbReference type="GO" id="GO:0005737">
    <property type="term" value="C:cytoplasm"/>
    <property type="evidence" value="ECO:0007669"/>
    <property type="project" value="UniProtKB-SubCell"/>
</dbReference>
<evidence type="ECO:0000313" key="7">
    <source>
        <dbReference type="EMBL" id="MXS26450.1"/>
    </source>
</evidence>
<accession>A0A2A4DIU9</accession>
<reference evidence="8 10" key="2">
    <citation type="submission" date="2020-03" db="EMBL/GenBank/DDBJ databases">
        <title>Characterization of ganglioside-mimicking enterococci.</title>
        <authorList>
            <person name="Patry R.T."/>
            <person name="Nothaft H."/>
            <person name="Bridger R."/>
            <person name="Shajahan A."/>
            <person name="Huynh S."/>
            <person name="Sanchez S."/>
            <person name="Azadi P."/>
            <person name="Cooper K."/>
            <person name="Miller W.G."/>
            <person name="Parker C.T."/>
            <person name="Wells L."/>
            <person name="Szymanski C.M."/>
        </authorList>
    </citation>
    <scope>NUCLEOTIDE SEQUENCE [LARGE SCALE GENOMIC DNA]</scope>
    <source>
        <strain evidence="8 10">EGM181</strain>
    </source>
</reference>
<reference evidence="7 9" key="1">
    <citation type="submission" date="2019-04" db="EMBL/GenBank/DDBJ databases">
        <title>Step-wise assembly of the neonatal virome modulated by breast feeding.</title>
        <authorList>
            <person name="Liang G."/>
            <person name="Bushman F."/>
        </authorList>
    </citation>
    <scope>NUCLEOTIDE SEQUENCE [LARGE SCALE GENOMIC DNA]</scope>
    <source>
        <strain evidence="7 9">E3404</strain>
    </source>
</reference>
<evidence type="ECO:0000313" key="11">
    <source>
        <dbReference type="Proteomes" id="UP001241571"/>
    </source>
</evidence>
<evidence type="ECO:0000313" key="10">
    <source>
        <dbReference type="Proteomes" id="UP000516696"/>
    </source>
</evidence>
<dbReference type="InterPro" id="IPR023439">
    <property type="entry name" value="Mal_deCO2ase/Cit_lyase_ACP"/>
</dbReference>
<dbReference type="Proteomes" id="UP000439965">
    <property type="component" value="Unassembled WGS sequence"/>
</dbReference>
<gene>
    <name evidence="4 7" type="primary">citD</name>
    <name evidence="8" type="ORF">EGM181_13365</name>
    <name evidence="7" type="ORF">GTI89_10305</name>
    <name evidence="6" type="ORF">QRX88_14420</name>
</gene>
<dbReference type="Proteomes" id="UP001241571">
    <property type="component" value="Unassembled WGS sequence"/>
</dbReference>
<dbReference type="NCBIfam" id="TIGR01608">
    <property type="entry name" value="citD"/>
    <property type="match status" value="1"/>
</dbReference>
<dbReference type="Proteomes" id="UP000516696">
    <property type="component" value="Chromosome"/>
</dbReference>
<dbReference type="InterPro" id="IPR006495">
    <property type="entry name" value="CitD"/>
</dbReference>